<dbReference type="EMBL" id="JALJOT010000013">
    <property type="protein sequence ID" value="KAK9904145.1"/>
    <property type="molecule type" value="Genomic_DNA"/>
</dbReference>
<comment type="catalytic activity">
    <reaction evidence="7">
        <text>beta-nicotinamide D-ribonucleotide + ATP + H(+) = diphosphate + NAD(+)</text>
        <dbReference type="Rhea" id="RHEA:21360"/>
        <dbReference type="ChEBI" id="CHEBI:14649"/>
        <dbReference type="ChEBI" id="CHEBI:15378"/>
        <dbReference type="ChEBI" id="CHEBI:30616"/>
        <dbReference type="ChEBI" id="CHEBI:33019"/>
        <dbReference type="ChEBI" id="CHEBI:57540"/>
        <dbReference type="EC" id="2.7.7.1"/>
    </reaction>
</comment>
<keyword evidence="5 7" id="KW-0067">ATP-binding</keyword>
<keyword evidence="2 7" id="KW-0808">Transferase</keyword>
<gene>
    <name evidence="9" type="ORF">WJX75_005392</name>
</gene>
<accession>A0ABR2YFE5</accession>
<dbReference type="Proteomes" id="UP001491310">
    <property type="component" value="Unassembled WGS sequence"/>
</dbReference>
<proteinExistence type="inferred from homology"/>
<comment type="pathway">
    <text evidence="7">Cofactor biosynthesis; NAD(+) biosynthesis; NAD(+) from nicotinamide D-ribonucleotide: step 1/1.</text>
</comment>
<keyword evidence="3 7" id="KW-0548">Nucleotidyltransferase</keyword>
<protein>
    <recommendedName>
        <fullName evidence="7">Nicotinamide-nucleotide adenylyltransferase</fullName>
        <ecNumber evidence="7">2.7.7.1</ecNumber>
        <ecNumber evidence="7">2.7.7.18</ecNumber>
    </recommendedName>
</protein>
<dbReference type="InterPro" id="IPR004821">
    <property type="entry name" value="Cyt_trans-like"/>
</dbReference>
<dbReference type="NCBIfam" id="TIGR00482">
    <property type="entry name" value="nicotinate (nicotinamide) nucleotide adenylyltransferase"/>
    <property type="match status" value="1"/>
</dbReference>
<evidence type="ECO:0000313" key="10">
    <source>
        <dbReference type="Proteomes" id="UP001491310"/>
    </source>
</evidence>
<evidence type="ECO:0000256" key="7">
    <source>
        <dbReference type="RuleBase" id="RU362021"/>
    </source>
</evidence>
<dbReference type="PANTHER" id="PTHR12039">
    <property type="entry name" value="NICOTINAMIDE MONONUCLEOTIDE ADENYLYLTRANSFERASE"/>
    <property type="match status" value="1"/>
</dbReference>
<dbReference type="InterPro" id="IPR051182">
    <property type="entry name" value="Euk_NMN_adenylyltrnsfrase"/>
</dbReference>
<dbReference type="InterPro" id="IPR014729">
    <property type="entry name" value="Rossmann-like_a/b/a_fold"/>
</dbReference>
<dbReference type="PANTHER" id="PTHR12039:SF0">
    <property type="entry name" value="NICOTINAMIDE-NUCLEOTIDE ADENYLYLTRANSFERASE"/>
    <property type="match status" value="1"/>
</dbReference>
<sequence>MFELAAQELTRADYDVLGGYMSPVHTAYSKKGLAPAEHRVRMCELAAETSPLIMVDSWEAAQKHCQYSLHVLQHLEHAVNEACSTGCCTAGTDHLSTAGRPNSVDLVAQQARVRSMLLCGADMVESLTVPGVWRPEHVRHILQDHGLVCIGRVNSDVRRLMADPNSALHEFRNNIILVEDPIVNEISSTKIRSEMSLGHTVRYLLPDAVIDYIQDQGLY</sequence>
<dbReference type="EC" id="2.7.7.1" evidence="7"/>
<evidence type="ECO:0000256" key="3">
    <source>
        <dbReference type="ARBA" id="ARBA00022695"/>
    </source>
</evidence>
<keyword evidence="10" id="KW-1185">Reference proteome</keyword>
<organism evidence="9 10">
    <name type="scientific">Coccomyxa subellipsoidea</name>
    <dbReference type="NCBI Taxonomy" id="248742"/>
    <lineage>
        <taxon>Eukaryota</taxon>
        <taxon>Viridiplantae</taxon>
        <taxon>Chlorophyta</taxon>
        <taxon>core chlorophytes</taxon>
        <taxon>Trebouxiophyceae</taxon>
        <taxon>Trebouxiophyceae incertae sedis</taxon>
        <taxon>Coccomyxaceae</taxon>
        <taxon>Coccomyxa</taxon>
    </lineage>
</organism>
<evidence type="ECO:0000256" key="6">
    <source>
        <dbReference type="ARBA" id="ARBA00023027"/>
    </source>
</evidence>
<evidence type="ECO:0000259" key="8">
    <source>
        <dbReference type="Pfam" id="PF01467"/>
    </source>
</evidence>
<reference evidence="9 10" key="1">
    <citation type="journal article" date="2024" name="Nat. Commun.">
        <title>Phylogenomics reveals the evolutionary origins of lichenization in chlorophyte algae.</title>
        <authorList>
            <person name="Puginier C."/>
            <person name="Libourel C."/>
            <person name="Otte J."/>
            <person name="Skaloud P."/>
            <person name="Haon M."/>
            <person name="Grisel S."/>
            <person name="Petersen M."/>
            <person name="Berrin J.G."/>
            <person name="Delaux P.M."/>
            <person name="Dal Grande F."/>
            <person name="Keller J."/>
        </authorList>
    </citation>
    <scope>NUCLEOTIDE SEQUENCE [LARGE SCALE GENOMIC DNA]</scope>
    <source>
        <strain evidence="9 10">SAG 216-7</strain>
    </source>
</reference>
<comment type="catalytic activity">
    <reaction evidence="7">
        <text>nicotinate beta-D-ribonucleotide + ATP + H(+) = deamido-NAD(+) + diphosphate</text>
        <dbReference type="Rhea" id="RHEA:22860"/>
        <dbReference type="ChEBI" id="CHEBI:15378"/>
        <dbReference type="ChEBI" id="CHEBI:30616"/>
        <dbReference type="ChEBI" id="CHEBI:33019"/>
        <dbReference type="ChEBI" id="CHEBI:57502"/>
        <dbReference type="ChEBI" id="CHEBI:58437"/>
        <dbReference type="EC" id="2.7.7.18"/>
    </reaction>
</comment>
<evidence type="ECO:0000313" key="9">
    <source>
        <dbReference type="EMBL" id="KAK9904145.1"/>
    </source>
</evidence>
<feature type="domain" description="Cytidyltransferase-like" evidence="8">
    <location>
        <begin position="12"/>
        <end position="193"/>
    </location>
</feature>
<dbReference type="InterPro" id="IPR005248">
    <property type="entry name" value="NadD/NMNAT"/>
</dbReference>
<dbReference type="Pfam" id="PF01467">
    <property type="entry name" value="CTP_transf_like"/>
    <property type="match status" value="1"/>
</dbReference>
<dbReference type="Gene3D" id="3.40.50.620">
    <property type="entry name" value="HUPs"/>
    <property type="match status" value="1"/>
</dbReference>
<evidence type="ECO:0000256" key="4">
    <source>
        <dbReference type="ARBA" id="ARBA00022741"/>
    </source>
</evidence>
<keyword evidence="6 7" id="KW-0520">NAD</keyword>
<comment type="similarity">
    <text evidence="7">Belongs to the eukaryotic NMN adenylyltransferase family.</text>
</comment>
<evidence type="ECO:0000256" key="5">
    <source>
        <dbReference type="ARBA" id="ARBA00022840"/>
    </source>
</evidence>
<keyword evidence="1 7" id="KW-0662">Pyridine nucleotide biosynthesis</keyword>
<evidence type="ECO:0000256" key="2">
    <source>
        <dbReference type="ARBA" id="ARBA00022679"/>
    </source>
</evidence>
<dbReference type="EC" id="2.7.7.18" evidence="7"/>
<dbReference type="SUPFAM" id="SSF52374">
    <property type="entry name" value="Nucleotidylyl transferase"/>
    <property type="match status" value="1"/>
</dbReference>
<evidence type="ECO:0000256" key="1">
    <source>
        <dbReference type="ARBA" id="ARBA00022642"/>
    </source>
</evidence>
<keyword evidence="4 7" id="KW-0547">Nucleotide-binding</keyword>
<name>A0ABR2YFE5_9CHLO</name>
<comment type="caution">
    <text evidence="9">The sequence shown here is derived from an EMBL/GenBank/DDBJ whole genome shotgun (WGS) entry which is preliminary data.</text>
</comment>